<dbReference type="Proteomes" id="UP000019143">
    <property type="component" value="Unassembled WGS sequence"/>
</dbReference>
<feature type="domain" description="C2H2-type" evidence="2">
    <location>
        <begin position="72"/>
        <end position="94"/>
    </location>
</feature>
<evidence type="ECO:0000313" key="4">
    <source>
        <dbReference type="Proteomes" id="UP000019143"/>
    </source>
</evidence>
<feature type="region of interest" description="Disordered" evidence="1">
    <location>
        <begin position="1"/>
        <end position="20"/>
    </location>
</feature>
<dbReference type="AlphaFoldDB" id="W4SA81"/>
<evidence type="ECO:0000259" key="2">
    <source>
        <dbReference type="PROSITE" id="PS00028"/>
    </source>
</evidence>
<reference evidence="3 4" key="1">
    <citation type="submission" date="2014-01" db="EMBL/GenBank/DDBJ databases">
        <title>Genome sequence and analysis of Xanthomonas arboricola pv. pruni.</title>
        <authorList>
            <person name="Fujikawa T."/>
            <person name="Nakazono-Nagaoka E."/>
        </authorList>
    </citation>
    <scope>NUCLEOTIDE SEQUENCE [LARGE SCALE GENOMIC DNA]</scope>
    <source>
        <strain evidence="4">MAFF 311562</strain>
    </source>
</reference>
<sequence>MPGGRAGAGPPVRRSTGDQAGTAQLLQKAADRQALVDAVAGKRFATRADRGRSRLQYASGQRNVLGDDQVACGHPCGNGIVGRVRASRHLQRSHVGQARGGQEMIGDQRHRRAGAGGSAEKNVADDCGAGIGIDPDMRAGRQGRRIHVLKSTGKGPDRWSDSA</sequence>
<organism evidence="3 4">
    <name type="scientific">Xanthomonas arboricola pv. pruni str. MAFF 311562</name>
    <dbReference type="NCBI Taxonomy" id="1414836"/>
    <lineage>
        <taxon>Bacteria</taxon>
        <taxon>Pseudomonadati</taxon>
        <taxon>Pseudomonadota</taxon>
        <taxon>Gammaproteobacteria</taxon>
        <taxon>Lysobacterales</taxon>
        <taxon>Lysobacteraceae</taxon>
        <taxon>Xanthomonas</taxon>
    </lineage>
</organism>
<dbReference type="EMBL" id="BAVB01000401">
    <property type="protein sequence ID" value="GAE53103.1"/>
    <property type="molecule type" value="Genomic_DNA"/>
</dbReference>
<dbReference type="InterPro" id="IPR013087">
    <property type="entry name" value="Znf_C2H2_type"/>
</dbReference>
<name>W4SA81_9XANT</name>
<comment type="caution">
    <text evidence="3">The sequence shown here is derived from an EMBL/GenBank/DDBJ whole genome shotgun (WGS) entry which is preliminary data.</text>
</comment>
<accession>W4SA81</accession>
<dbReference type="PROSITE" id="PS00028">
    <property type="entry name" value="ZINC_FINGER_C2H2_1"/>
    <property type="match status" value="1"/>
</dbReference>
<protein>
    <recommendedName>
        <fullName evidence="2">C2H2-type domain-containing protein</fullName>
    </recommendedName>
</protein>
<evidence type="ECO:0000256" key="1">
    <source>
        <dbReference type="SAM" id="MobiDB-lite"/>
    </source>
</evidence>
<gene>
    <name evidence="3" type="ORF">XPU_4635</name>
</gene>
<proteinExistence type="predicted"/>
<feature type="region of interest" description="Disordered" evidence="1">
    <location>
        <begin position="92"/>
        <end position="163"/>
    </location>
</feature>
<evidence type="ECO:0000313" key="3">
    <source>
        <dbReference type="EMBL" id="GAE53103.1"/>
    </source>
</evidence>